<protein>
    <recommendedName>
        <fullName evidence="1">non-specific serine/threonine protein kinase</fullName>
        <ecNumber evidence="1">2.7.11.1</ecNumber>
    </recommendedName>
</protein>
<sequence length="799" mass="83056">MIFDRGWVERALPAYRVGEQLGSGSFGAVLAGEHRWLDRRVAIKVMAGDGTAGAASGFAEEAKALEKLKHPHVLHVHDYVEAEGLCLVVMELMAGGTLADRLLGMTPEQACGVGLAVAAALEHAHSHKMLHRDIKPENILFGADGTPVVGDFGLVKMFEGSAATASGSGTPLYMAPEQIQGGRLGPGVDLYALGVVLYQLLVGTPPFGRDRQSVPAVMFQHLTQPPPPMTGVAAPLADVVLRALAKSPADRHRDAPAFALDLARAATKVFGPGWAARTGLSLHLLDTVRRFALHPRDPFDSGDSRPGTVTDGGAGGRGGAERPSWDFFVSYARADRAWAEWIAGQLVAAGHRVLLQAWDETPVPYWSTGMFEGTVYAAHTLALLSPAYLETVLGRPEWNAASGSDGARFARTLIPVRIADCPWPDLPAGGLNVDLTGTSADETRRILLDQLDAARSGSASGPARTEIDVAPTPVGAPAINSLIPPQRHPAGGVPSVPPVTVTTPVTEPTPASEPASEPEVAPASEPEVAHAPASEPAPDAAADLDTPGPVSRRERQRARRRRSRRRTARLATICGVVLAVLAVSVGAVMSGNLFGGTRGDSSDATGSQGSGGTVKLTPVPSPPTTVVTPTMSPTPTAVTSAVGSTAPVAPTTSPASRPTDLVTTTRPPTVTRTTAPPVNSAQAAPAGPGSGDRYQEGSQVSVSGCTGWLNFEGVLYGKLSAGAGSCVADVIVNGEANTSSSTKRLEASNYATANSKPGSFLVIGYYSYSERICVWNAADPGGKRCSPTFVDTQGKVSRR</sequence>
<dbReference type="GO" id="GO:0007165">
    <property type="term" value="P:signal transduction"/>
    <property type="evidence" value="ECO:0007669"/>
    <property type="project" value="InterPro"/>
</dbReference>
<dbReference type="SUPFAM" id="SSF52200">
    <property type="entry name" value="Toll/Interleukin receptor TIR domain"/>
    <property type="match status" value="1"/>
</dbReference>
<dbReference type="AlphaFoldDB" id="A0A0S4QKW5"/>
<gene>
    <name evidence="11" type="ORF">Ga0074812_104239</name>
</gene>
<dbReference type="InterPro" id="IPR000157">
    <property type="entry name" value="TIR_dom"/>
</dbReference>
<dbReference type="Gene3D" id="1.10.510.10">
    <property type="entry name" value="Transferase(Phosphotransferase) domain 1"/>
    <property type="match status" value="1"/>
</dbReference>
<evidence type="ECO:0000259" key="10">
    <source>
        <dbReference type="PROSITE" id="PS50011"/>
    </source>
</evidence>
<keyword evidence="12" id="KW-1185">Reference proteome</keyword>
<dbReference type="EC" id="2.7.11.1" evidence="1"/>
<evidence type="ECO:0000256" key="6">
    <source>
        <dbReference type="ARBA" id="ARBA00022840"/>
    </source>
</evidence>
<feature type="region of interest" description="Disordered" evidence="8">
    <location>
        <begin position="597"/>
        <end position="697"/>
    </location>
</feature>
<reference evidence="12" key="1">
    <citation type="submission" date="2015-11" db="EMBL/GenBank/DDBJ databases">
        <authorList>
            <person name="Varghese N."/>
        </authorList>
    </citation>
    <scope>NUCLEOTIDE SEQUENCE [LARGE SCALE GENOMIC DNA]</scope>
    <source>
        <strain evidence="12">DSM 45899</strain>
    </source>
</reference>
<evidence type="ECO:0000256" key="7">
    <source>
        <dbReference type="PROSITE-ProRule" id="PRU10141"/>
    </source>
</evidence>
<evidence type="ECO:0000256" key="9">
    <source>
        <dbReference type="SAM" id="Phobius"/>
    </source>
</evidence>
<dbReference type="Pfam" id="PF13676">
    <property type="entry name" value="TIR_2"/>
    <property type="match status" value="1"/>
</dbReference>
<proteinExistence type="predicted"/>
<organism evidence="11 12">
    <name type="scientific">Parafrankia irregularis</name>
    <dbReference type="NCBI Taxonomy" id="795642"/>
    <lineage>
        <taxon>Bacteria</taxon>
        <taxon>Bacillati</taxon>
        <taxon>Actinomycetota</taxon>
        <taxon>Actinomycetes</taxon>
        <taxon>Frankiales</taxon>
        <taxon>Frankiaceae</taxon>
        <taxon>Parafrankia</taxon>
    </lineage>
</organism>
<dbReference type="InterPro" id="IPR035897">
    <property type="entry name" value="Toll_tir_struct_dom_sf"/>
</dbReference>
<keyword evidence="9" id="KW-1133">Transmembrane helix</keyword>
<evidence type="ECO:0000313" key="12">
    <source>
        <dbReference type="Proteomes" id="UP000198802"/>
    </source>
</evidence>
<dbReference type="PANTHER" id="PTHR43289">
    <property type="entry name" value="MITOGEN-ACTIVATED PROTEIN KINASE KINASE KINASE 20-RELATED"/>
    <property type="match status" value="1"/>
</dbReference>
<feature type="compositionally biased region" description="Low complexity" evidence="8">
    <location>
        <begin position="657"/>
        <end position="687"/>
    </location>
</feature>
<feature type="region of interest" description="Disordered" evidence="8">
    <location>
        <begin position="296"/>
        <end position="319"/>
    </location>
</feature>
<evidence type="ECO:0000256" key="1">
    <source>
        <dbReference type="ARBA" id="ARBA00012513"/>
    </source>
</evidence>
<evidence type="ECO:0000256" key="8">
    <source>
        <dbReference type="SAM" id="MobiDB-lite"/>
    </source>
</evidence>
<dbReference type="GO" id="GO:0005524">
    <property type="term" value="F:ATP binding"/>
    <property type="evidence" value="ECO:0007669"/>
    <property type="project" value="UniProtKB-UniRule"/>
</dbReference>
<feature type="compositionally biased region" description="Basic residues" evidence="8">
    <location>
        <begin position="554"/>
        <end position="566"/>
    </location>
</feature>
<keyword evidence="2 11" id="KW-0723">Serine/threonine-protein kinase</keyword>
<dbReference type="PANTHER" id="PTHR43289:SF6">
    <property type="entry name" value="SERINE_THREONINE-PROTEIN KINASE NEKL-3"/>
    <property type="match status" value="1"/>
</dbReference>
<evidence type="ECO:0000256" key="4">
    <source>
        <dbReference type="ARBA" id="ARBA00022741"/>
    </source>
</evidence>
<dbReference type="PROSITE" id="PS00108">
    <property type="entry name" value="PROTEIN_KINASE_ST"/>
    <property type="match status" value="1"/>
</dbReference>
<keyword evidence="3" id="KW-0808">Transferase</keyword>
<feature type="domain" description="Protein kinase" evidence="10">
    <location>
        <begin position="15"/>
        <end position="270"/>
    </location>
</feature>
<dbReference type="InterPro" id="IPR011009">
    <property type="entry name" value="Kinase-like_dom_sf"/>
</dbReference>
<keyword evidence="6 7" id="KW-0067">ATP-binding</keyword>
<dbReference type="RefSeq" id="WP_165615522.1">
    <property type="nucleotide sequence ID" value="NZ_FAOZ01000004.1"/>
</dbReference>
<evidence type="ECO:0000256" key="5">
    <source>
        <dbReference type="ARBA" id="ARBA00022777"/>
    </source>
</evidence>
<name>A0A0S4QKW5_9ACTN</name>
<dbReference type="InterPro" id="IPR000719">
    <property type="entry name" value="Prot_kinase_dom"/>
</dbReference>
<evidence type="ECO:0000256" key="2">
    <source>
        <dbReference type="ARBA" id="ARBA00022527"/>
    </source>
</evidence>
<dbReference type="CDD" id="cd14014">
    <property type="entry name" value="STKc_PknB_like"/>
    <property type="match status" value="1"/>
</dbReference>
<feature type="binding site" evidence="7">
    <location>
        <position position="44"/>
    </location>
    <ligand>
        <name>ATP</name>
        <dbReference type="ChEBI" id="CHEBI:30616"/>
    </ligand>
</feature>
<dbReference type="SUPFAM" id="SSF56112">
    <property type="entry name" value="Protein kinase-like (PK-like)"/>
    <property type="match status" value="1"/>
</dbReference>
<dbReference type="InterPro" id="IPR008271">
    <property type="entry name" value="Ser/Thr_kinase_AS"/>
</dbReference>
<dbReference type="SMART" id="SM00220">
    <property type="entry name" value="S_TKc"/>
    <property type="match status" value="1"/>
</dbReference>
<dbReference type="Gene3D" id="3.40.50.10140">
    <property type="entry name" value="Toll/interleukin-1 receptor homology (TIR) domain"/>
    <property type="match status" value="1"/>
</dbReference>
<evidence type="ECO:0000313" key="11">
    <source>
        <dbReference type="EMBL" id="CUU55158.1"/>
    </source>
</evidence>
<feature type="compositionally biased region" description="Low complexity" evidence="8">
    <location>
        <begin position="624"/>
        <end position="640"/>
    </location>
</feature>
<dbReference type="EMBL" id="FAOZ01000004">
    <property type="protein sequence ID" value="CUU55158.1"/>
    <property type="molecule type" value="Genomic_DNA"/>
</dbReference>
<feature type="region of interest" description="Disordered" evidence="8">
    <location>
        <begin position="478"/>
        <end position="566"/>
    </location>
</feature>
<feature type="transmembrane region" description="Helical" evidence="9">
    <location>
        <begin position="567"/>
        <end position="589"/>
    </location>
</feature>
<dbReference type="PROSITE" id="PS00107">
    <property type="entry name" value="PROTEIN_KINASE_ATP"/>
    <property type="match status" value="1"/>
</dbReference>
<evidence type="ECO:0000256" key="3">
    <source>
        <dbReference type="ARBA" id="ARBA00022679"/>
    </source>
</evidence>
<keyword evidence="9" id="KW-0812">Transmembrane</keyword>
<dbReference type="GO" id="GO:0004674">
    <property type="term" value="F:protein serine/threonine kinase activity"/>
    <property type="evidence" value="ECO:0007669"/>
    <property type="project" value="UniProtKB-KW"/>
</dbReference>
<keyword evidence="4 7" id="KW-0547">Nucleotide-binding</keyword>
<dbReference type="Pfam" id="PF00069">
    <property type="entry name" value="Pkinase"/>
    <property type="match status" value="1"/>
</dbReference>
<keyword evidence="5 11" id="KW-0418">Kinase</keyword>
<keyword evidence="9" id="KW-0472">Membrane</keyword>
<dbReference type="InterPro" id="IPR017441">
    <property type="entry name" value="Protein_kinase_ATP_BS"/>
</dbReference>
<feature type="compositionally biased region" description="Low complexity" evidence="8">
    <location>
        <begin position="489"/>
        <end position="549"/>
    </location>
</feature>
<dbReference type="PROSITE" id="PS50011">
    <property type="entry name" value="PROTEIN_KINASE_DOM"/>
    <property type="match status" value="1"/>
</dbReference>
<accession>A0A0S4QKW5</accession>
<dbReference type="Proteomes" id="UP000198802">
    <property type="component" value="Unassembled WGS sequence"/>
</dbReference>